<dbReference type="InterPro" id="IPR023750">
    <property type="entry name" value="RbsD-like_sf"/>
</dbReference>
<dbReference type="AlphaFoldDB" id="A0A934JVY4"/>
<accession>A0A934JVY4</accession>
<keyword evidence="2" id="KW-0413">Isomerase</keyword>
<evidence type="ECO:0000313" key="5">
    <source>
        <dbReference type="Proteomes" id="UP000628710"/>
    </source>
</evidence>
<comment type="caution">
    <text evidence="4">The sequence shown here is derived from an EMBL/GenBank/DDBJ whole genome shotgun (WGS) entry which is preliminary data.</text>
</comment>
<evidence type="ECO:0000313" key="4">
    <source>
        <dbReference type="EMBL" id="MBJ7539376.1"/>
    </source>
</evidence>
<dbReference type="Gene3D" id="3.40.1650.10">
    <property type="entry name" value="RbsD-like domain"/>
    <property type="match status" value="1"/>
</dbReference>
<evidence type="ECO:0000256" key="2">
    <source>
        <dbReference type="ARBA" id="ARBA00023235"/>
    </source>
</evidence>
<reference evidence="4" key="1">
    <citation type="submission" date="2020-12" db="EMBL/GenBank/DDBJ databases">
        <title>Marinomonas arctica sp. nov., a psychrotolerant bacterium isolated from the Arctic.</title>
        <authorList>
            <person name="Zhang Y."/>
        </authorList>
    </citation>
    <scope>NUCLEOTIDE SEQUENCE</scope>
    <source>
        <strain evidence="4">C1424</strain>
    </source>
</reference>
<dbReference type="GO" id="GO:0036373">
    <property type="term" value="F:L-fucose mutarotase activity"/>
    <property type="evidence" value="ECO:0007669"/>
    <property type="project" value="UniProtKB-EC"/>
</dbReference>
<name>A0A934JVY4_9GAMM</name>
<dbReference type="SUPFAM" id="SSF102546">
    <property type="entry name" value="RbsD-like"/>
    <property type="match status" value="1"/>
</dbReference>
<dbReference type="InterPro" id="IPR050443">
    <property type="entry name" value="RbsD/FucU_mutarotase"/>
</dbReference>
<dbReference type="GO" id="GO:0042806">
    <property type="term" value="F:fucose binding"/>
    <property type="evidence" value="ECO:0007669"/>
    <property type="project" value="TreeGrafter"/>
</dbReference>
<dbReference type="PANTHER" id="PTHR31690:SF4">
    <property type="entry name" value="FUCOSE MUTAROTASE"/>
    <property type="match status" value="1"/>
</dbReference>
<evidence type="ECO:0000256" key="3">
    <source>
        <dbReference type="ARBA" id="ARBA00036324"/>
    </source>
</evidence>
<keyword evidence="5" id="KW-1185">Reference proteome</keyword>
<proteinExistence type="predicted"/>
<dbReference type="EMBL" id="JAEMNX010000024">
    <property type="protein sequence ID" value="MBJ7539376.1"/>
    <property type="molecule type" value="Genomic_DNA"/>
</dbReference>
<protein>
    <submittedName>
        <fullName evidence="4">Ribose ABC transporter</fullName>
    </submittedName>
</protein>
<organism evidence="4 5">
    <name type="scientific">Marinomonas transparens</name>
    <dbReference type="NCBI Taxonomy" id="2795388"/>
    <lineage>
        <taxon>Bacteria</taxon>
        <taxon>Pseudomonadati</taxon>
        <taxon>Pseudomonadota</taxon>
        <taxon>Gammaproteobacteria</taxon>
        <taxon>Oceanospirillales</taxon>
        <taxon>Oceanospirillaceae</taxon>
        <taxon>Marinomonas</taxon>
    </lineage>
</organism>
<dbReference type="GO" id="GO:0062193">
    <property type="term" value="F:D-ribose pyranase activity"/>
    <property type="evidence" value="ECO:0007669"/>
    <property type="project" value="UniProtKB-EC"/>
</dbReference>
<dbReference type="Pfam" id="PF05025">
    <property type="entry name" value="RbsD_FucU"/>
    <property type="match status" value="1"/>
</dbReference>
<gene>
    <name evidence="4" type="ORF">I8J31_16985</name>
</gene>
<dbReference type="Proteomes" id="UP000628710">
    <property type="component" value="Unassembled WGS sequence"/>
</dbReference>
<sequence>MLYNIPSLITPELLYAMRAMGHGDELVIVDTNFPAQSHGKQCIRLSGVDVSQALAAILTLLPIDTFVENPFATMQVVGDPDAIPPAVQEFTDIIQKKAATQQTEEQQPPVGLERFDFYERAKKAFVIIQTSDSRLYANIIIKKGIINDAD</sequence>
<dbReference type="PANTHER" id="PTHR31690">
    <property type="entry name" value="FUCOSE MUTAROTASE"/>
    <property type="match status" value="1"/>
</dbReference>
<dbReference type="GO" id="GO:0006004">
    <property type="term" value="P:fucose metabolic process"/>
    <property type="evidence" value="ECO:0007669"/>
    <property type="project" value="TreeGrafter"/>
</dbReference>
<comment type="catalytic activity">
    <reaction evidence="3">
        <text>alpha-L-fucose = beta-L-fucose</text>
        <dbReference type="Rhea" id="RHEA:25580"/>
        <dbReference type="ChEBI" id="CHEBI:42548"/>
        <dbReference type="ChEBI" id="CHEBI:42589"/>
        <dbReference type="EC" id="5.1.3.29"/>
    </reaction>
</comment>
<dbReference type="InterPro" id="IPR007721">
    <property type="entry name" value="RbsD_FucU"/>
</dbReference>
<evidence type="ECO:0000256" key="1">
    <source>
        <dbReference type="ARBA" id="ARBA00000223"/>
    </source>
</evidence>
<comment type="catalytic activity">
    <reaction evidence="1">
        <text>beta-D-ribopyranose = beta-D-ribofuranose</text>
        <dbReference type="Rhea" id="RHEA:25432"/>
        <dbReference type="ChEBI" id="CHEBI:27476"/>
        <dbReference type="ChEBI" id="CHEBI:47002"/>
        <dbReference type="EC" id="5.4.99.62"/>
    </reaction>
</comment>
<dbReference type="RefSeq" id="WP_199469781.1">
    <property type="nucleotide sequence ID" value="NZ_JAEMNX010000024.1"/>
</dbReference>